<reference evidence="1 2" key="1">
    <citation type="journal article" date="2022" name="Hortic Res">
        <title>A haplotype resolved chromosomal level avocado genome allows analysis of novel avocado genes.</title>
        <authorList>
            <person name="Nath O."/>
            <person name="Fletcher S.J."/>
            <person name="Hayward A."/>
            <person name="Shaw L.M."/>
            <person name="Masouleh A.K."/>
            <person name="Furtado A."/>
            <person name="Henry R.J."/>
            <person name="Mitter N."/>
        </authorList>
    </citation>
    <scope>NUCLEOTIDE SEQUENCE [LARGE SCALE GENOMIC DNA]</scope>
    <source>
        <strain evidence="2">cv. Hass</strain>
    </source>
</reference>
<comment type="caution">
    <text evidence="1">The sequence shown here is derived from an EMBL/GenBank/DDBJ whole genome shotgun (WGS) entry which is preliminary data.</text>
</comment>
<gene>
    <name evidence="1" type="ORF">MRB53_033008</name>
</gene>
<evidence type="ECO:0000313" key="1">
    <source>
        <dbReference type="EMBL" id="KAJ8624478.1"/>
    </source>
</evidence>
<protein>
    <submittedName>
        <fullName evidence="1">Uncharacterized protein</fullName>
    </submittedName>
</protein>
<keyword evidence="2" id="KW-1185">Reference proteome</keyword>
<evidence type="ECO:0000313" key="2">
    <source>
        <dbReference type="Proteomes" id="UP001234297"/>
    </source>
</evidence>
<proteinExistence type="predicted"/>
<dbReference type="Proteomes" id="UP001234297">
    <property type="component" value="Chromosome 11"/>
</dbReference>
<name>A0ACC2KU10_PERAE</name>
<accession>A0ACC2KU10</accession>
<dbReference type="EMBL" id="CM056819">
    <property type="protein sequence ID" value="KAJ8624478.1"/>
    <property type="molecule type" value="Genomic_DNA"/>
</dbReference>
<sequence>MSSIVTSPTSQRRPGVGSLSKAVNEPEAIAANLVVYRQMGLRHPYASGDASRPRQSFQLGTSNGAIIVMPSQDGSTSHLDESQNLDAVLEEPMLLAEERGPTNVPSSTTIAIEEL</sequence>
<organism evidence="1 2">
    <name type="scientific">Persea americana</name>
    <name type="common">Avocado</name>
    <dbReference type="NCBI Taxonomy" id="3435"/>
    <lineage>
        <taxon>Eukaryota</taxon>
        <taxon>Viridiplantae</taxon>
        <taxon>Streptophyta</taxon>
        <taxon>Embryophyta</taxon>
        <taxon>Tracheophyta</taxon>
        <taxon>Spermatophyta</taxon>
        <taxon>Magnoliopsida</taxon>
        <taxon>Magnoliidae</taxon>
        <taxon>Laurales</taxon>
        <taxon>Lauraceae</taxon>
        <taxon>Persea</taxon>
    </lineage>
</organism>